<evidence type="ECO:0008006" key="4">
    <source>
        <dbReference type="Google" id="ProtNLM"/>
    </source>
</evidence>
<dbReference type="EMBL" id="CP110509">
    <property type="protein sequence ID" value="WMB28730.1"/>
    <property type="molecule type" value="Genomic_DNA"/>
</dbReference>
<dbReference type="Proteomes" id="UP001238096">
    <property type="component" value="Chromosome"/>
</dbReference>
<name>A0ABY9LIM9_9STRE</name>
<dbReference type="RefSeq" id="WP_306675989.1">
    <property type="nucleotide sequence ID" value="NZ_CP110509.1"/>
</dbReference>
<protein>
    <recommendedName>
        <fullName evidence="4">Daunorubicin resistance transmembrane protein</fullName>
    </recommendedName>
</protein>
<organism evidence="2 3">
    <name type="scientific">Streptococcus didelphis</name>
    <dbReference type="NCBI Taxonomy" id="102886"/>
    <lineage>
        <taxon>Bacteria</taxon>
        <taxon>Bacillati</taxon>
        <taxon>Bacillota</taxon>
        <taxon>Bacilli</taxon>
        <taxon>Lactobacillales</taxon>
        <taxon>Streptococcaceae</taxon>
        <taxon>Streptococcus</taxon>
    </lineage>
</organism>
<accession>A0ABY9LIM9</accession>
<gene>
    <name evidence="2" type="ORF">N1496_04535</name>
</gene>
<keyword evidence="1" id="KW-0472">Membrane</keyword>
<feature type="transmembrane region" description="Helical" evidence="1">
    <location>
        <begin position="6"/>
        <end position="23"/>
    </location>
</feature>
<evidence type="ECO:0000313" key="3">
    <source>
        <dbReference type="Proteomes" id="UP001238096"/>
    </source>
</evidence>
<proteinExistence type="predicted"/>
<feature type="transmembrane region" description="Helical" evidence="1">
    <location>
        <begin position="80"/>
        <end position="101"/>
    </location>
</feature>
<feature type="transmembrane region" description="Helical" evidence="1">
    <location>
        <begin position="30"/>
        <end position="49"/>
    </location>
</feature>
<reference evidence="3" key="1">
    <citation type="submission" date="2022-10" db="EMBL/GenBank/DDBJ databases">
        <title>Streptococcus didelphis as causative of fatal infections in opossums (Didelphis albiventris).</title>
        <authorList>
            <person name="Breyer G.M."/>
            <person name="Da Silva M.E.R.J."/>
            <person name="Siqueira F.M."/>
        </authorList>
    </citation>
    <scope>NUCLEOTIDE SEQUENCE [LARGE SCALE GENOMIC DNA]</scope>
    <source>
        <strain evidence="3">LBVP101/21</strain>
    </source>
</reference>
<keyword evidence="3" id="KW-1185">Reference proteome</keyword>
<keyword evidence="1" id="KW-1133">Transmembrane helix</keyword>
<dbReference type="PANTHER" id="PTHR36832:SF1">
    <property type="entry name" value="SLR1174 PROTEIN"/>
    <property type="match status" value="1"/>
</dbReference>
<dbReference type="PANTHER" id="PTHR36832">
    <property type="entry name" value="SLR1174 PROTEIN-RELATED"/>
    <property type="match status" value="1"/>
</dbReference>
<evidence type="ECO:0000256" key="1">
    <source>
        <dbReference type="SAM" id="Phobius"/>
    </source>
</evidence>
<sequence length="113" mass="12729">MVLAALLIIAFLILVYISVFYLLSATGIRVLVTTLGEFLTGAIIPLPFLPHWLQKLIQLTPFAYMQNIPLRVYSGHIQEWTIIIPQLFWLLILILIGRVFLSRAIGQVVIQGG</sequence>
<evidence type="ECO:0000313" key="2">
    <source>
        <dbReference type="EMBL" id="WMB28730.1"/>
    </source>
</evidence>
<keyword evidence="1" id="KW-0812">Transmembrane</keyword>